<dbReference type="Proteomes" id="UP000355283">
    <property type="component" value="Unassembled WGS sequence"/>
</dbReference>
<organism evidence="2 3">
    <name type="scientific">Nannochloropsis salina CCMP1776</name>
    <dbReference type="NCBI Taxonomy" id="1027361"/>
    <lineage>
        <taxon>Eukaryota</taxon>
        <taxon>Sar</taxon>
        <taxon>Stramenopiles</taxon>
        <taxon>Ochrophyta</taxon>
        <taxon>Eustigmatophyceae</taxon>
        <taxon>Eustigmatales</taxon>
        <taxon>Monodopsidaceae</taxon>
        <taxon>Microchloropsis</taxon>
        <taxon>Microchloropsis salina</taxon>
    </lineage>
</organism>
<evidence type="ECO:0000313" key="2">
    <source>
        <dbReference type="EMBL" id="TFJ81115.1"/>
    </source>
</evidence>
<accession>A0A4D9CU92</accession>
<feature type="transmembrane region" description="Helical" evidence="1">
    <location>
        <begin position="70"/>
        <end position="89"/>
    </location>
</feature>
<dbReference type="EMBL" id="SDOX01000145">
    <property type="protein sequence ID" value="TFJ81115.1"/>
    <property type="molecule type" value="Genomic_DNA"/>
</dbReference>
<keyword evidence="1" id="KW-0812">Transmembrane</keyword>
<dbReference type="AlphaFoldDB" id="A0A4D9CU92"/>
<keyword evidence="3" id="KW-1185">Reference proteome</keyword>
<evidence type="ECO:0000313" key="3">
    <source>
        <dbReference type="Proteomes" id="UP000355283"/>
    </source>
</evidence>
<proteinExistence type="predicted"/>
<protein>
    <submittedName>
        <fullName evidence="2">Uncharacterized protein</fullName>
    </submittedName>
</protein>
<dbReference type="OrthoDB" id="10309371at2759"/>
<name>A0A4D9CU92_9STRA</name>
<evidence type="ECO:0000256" key="1">
    <source>
        <dbReference type="SAM" id="Phobius"/>
    </source>
</evidence>
<reference evidence="2 3" key="1">
    <citation type="submission" date="2019-01" db="EMBL/GenBank/DDBJ databases">
        <title>Nuclear Genome Assembly of the Microalgal Biofuel strain Nannochloropsis salina CCMP1776.</title>
        <authorList>
            <person name="Hovde B."/>
        </authorList>
    </citation>
    <scope>NUCLEOTIDE SEQUENCE [LARGE SCALE GENOMIC DNA]</scope>
    <source>
        <strain evidence="2 3">CCMP1776</strain>
    </source>
</reference>
<keyword evidence="1" id="KW-0472">Membrane</keyword>
<sequence length="156" mass="16934">MSLAFLGTARPANASREAEPMVMESFPLAPACPTLFPGPSTQARSRGGNVSSLAYARTSTSPTCETTGPLLGFFITLSLSALCFWRLVVFTSVALRYRWFPLPPPGPYADTERTVLLVGQRGTSHPPSRPQPPQTLSRKLVFHFALFLAVAVDLPR</sequence>
<keyword evidence="1" id="KW-1133">Transmembrane helix</keyword>
<gene>
    <name evidence="2" type="ORF">NSK_007757</name>
</gene>
<comment type="caution">
    <text evidence="2">The sequence shown here is derived from an EMBL/GenBank/DDBJ whole genome shotgun (WGS) entry which is preliminary data.</text>
</comment>